<dbReference type="EMBL" id="JAPDGR010002749">
    <property type="protein sequence ID" value="KAJ2974371.1"/>
    <property type="molecule type" value="Genomic_DNA"/>
</dbReference>
<keyword evidence="2" id="KW-1185">Reference proteome</keyword>
<reference evidence="1" key="1">
    <citation type="submission" date="2022-10" db="EMBL/GenBank/DDBJ databases">
        <title>Genome Sequence of Xylaria curta.</title>
        <authorList>
            <person name="Buettner E."/>
        </authorList>
    </citation>
    <scope>NUCLEOTIDE SEQUENCE</scope>
    <source>
        <strain evidence="1">Babe10</strain>
    </source>
</reference>
<gene>
    <name evidence="1" type="ORF">NUW58_g8677</name>
</gene>
<protein>
    <submittedName>
        <fullName evidence="1">Uncharacterized protein</fullName>
    </submittedName>
</protein>
<sequence length="117" mass="12608">MSNATTFLIAFAAVTGASEAIRQIQSDARKKEHRSRKNNLIVHCLKSCEYSSALEGRRVVLSGDKVSMPEVANPRPLPPFSPISPRSLFPAAETHQQTDSPGPTGTSHLDIPSLATI</sequence>
<evidence type="ECO:0000313" key="2">
    <source>
        <dbReference type="Proteomes" id="UP001143856"/>
    </source>
</evidence>
<comment type="caution">
    <text evidence="1">The sequence shown here is derived from an EMBL/GenBank/DDBJ whole genome shotgun (WGS) entry which is preliminary data.</text>
</comment>
<organism evidence="1 2">
    <name type="scientific">Xylaria curta</name>
    <dbReference type="NCBI Taxonomy" id="42375"/>
    <lineage>
        <taxon>Eukaryota</taxon>
        <taxon>Fungi</taxon>
        <taxon>Dikarya</taxon>
        <taxon>Ascomycota</taxon>
        <taxon>Pezizomycotina</taxon>
        <taxon>Sordariomycetes</taxon>
        <taxon>Xylariomycetidae</taxon>
        <taxon>Xylariales</taxon>
        <taxon>Xylariaceae</taxon>
        <taxon>Xylaria</taxon>
    </lineage>
</organism>
<dbReference type="Proteomes" id="UP001143856">
    <property type="component" value="Unassembled WGS sequence"/>
</dbReference>
<accession>A0ACC1N686</accession>
<proteinExistence type="predicted"/>
<name>A0ACC1N686_9PEZI</name>
<evidence type="ECO:0000313" key="1">
    <source>
        <dbReference type="EMBL" id="KAJ2974371.1"/>
    </source>
</evidence>